<accession>A0A509E761</accession>
<dbReference type="EMBL" id="CABFPH010000004">
    <property type="protein sequence ID" value="VUD69968.1"/>
    <property type="molecule type" value="Genomic_DNA"/>
</dbReference>
<dbReference type="OrthoDB" id="7999770at2"/>
<proteinExistence type="predicted"/>
<gene>
    <name evidence="1" type="ORF">MET9862_00529</name>
</gene>
<organism evidence="1 2">
    <name type="scientific">Methylobacterium symbioticum</name>
    <dbReference type="NCBI Taxonomy" id="2584084"/>
    <lineage>
        <taxon>Bacteria</taxon>
        <taxon>Pseudomonadati</taxon>
        <taxon>Pseudomonadota</taxon>
        <taxon>Alphaproteobacteria</taxon>
        <taxon>Hyphomicrobiales</taxon>
        <taxon>Methylobacteriaceae</taxon>
        <taxon>Methylobacterium</taxon>
    </lineage>
</organism>
<keyword evidence="2" id="KW-1185">Reference proteome</keyword>
<dbReference type="AlphaFoldDB" id="A0A509E761"/>
<dbReference type="RefSeq" id="WP_142581561.1">
    <property type="nucleotide sequence ID" value="NZ_CABFPH010000004.1"/>
</dbReference>
<protein>
    <submittedName>
        <fullName evidence="1">Uncharacterized protein</fullName>
    </submittedName>
</protein>
<reference evidence="1 2" key="1">
    <citation type="submission" date="2019-06" db="EMBL/GenBank/DDBJ databases">
        <authorList>
            <person name="Rodrigo-Torres L."/>
            <person name="Arahal R. D."/>
            <person name="Lucena T."/>
        </authorList>
    </citation>
    <scope>NUCLEOTIDE SEQUENCE [LARGE SCALE GENOMIC DNA]</scope>
    <source>
        <strain evidence="1 2">SB0023/3</strain>
    </source>
</reference>
<evidence type="ECO:0000313" key="1">
    <source>
        <dbReference type="EMBL" id="VUD69968.1"/>
    </source>
</evidence>
<dbReference type="Proteomes" id="UP000410984">
    <property type="component" value="Unassembled WGS sequence"/>
</dbReference>
<sequence length="93" mass="10670">MATVRIRIWYPASRFTIAAPSEREAAQMAETMLRDLEAARRGTVAFWVETQNADEKGRLLAYLRDLAREIEAESRLIMLSPLDLDEERRSSGE</sequence>
<evidence type="ECO:0000313" key="2">
    <source>
        <dbReference type="Proteomes" id="UP000410984"/>
    </source>
</evidence>
<name>A0A509E761_9HYPH</name>